<dbReference type="Proteomes" id="UP000612893">
    <property type="component" value="Unassembled WGS sequence"/>
</dbReference>
<evidence type="ECO:0000256" key="2">
    <source>
        <dbReference type="ARBA" id="ARBA00022723"/>
    </source>
</evidence>
<dbReference type="Pfam" id="PF00355">
    <property type="entry name" value="Rieske"/>
    <property type="match status" value="1"/>
</dbReference>
<dbReference type="PANTHER" id="PTHR10134">
    <property type="entry name" value="CYTOCHROME B-C1 COMPLEX SUBUNIT RIESKE, MITOCHONDRIAL"/>
    <property type="match status" value="1"/>
</dbReference>
<keyword evidence="1" id="KW-0001">2Fe-2S</keyword>
<keyword evidence="2" id="KW-0479">Metal-binding</keyword>
<organism evidence="8 9">
    <name type="scientific">Candidatus Nephthysia bennettiae</name>
    <dbReference type="NCBI Taxonomy" id="3127016"/>
    <lineage>
        <taxon>Bacteria</taxon>
        <taxon>Bacillati</taxon>
        <taxon>Candidatus Dormiibacterota</taxon>
        <taxon>Candidatus Dormibacteria</taxon>
        <taxon>Candidatus Dormibacterales</taxon>
        <taxon>Candidatus Dormibacteraceae</taxon>
        <taxon>Candidatus Nephthysia</taxon>
    </lineage>
</organism>
<dbReference type="Gene3D" id="2.102.10.10">
    <property type="entry name" value="Rieske [2Fe-2S] iron-sulphur domain"/>
    <property type="match status" value="1"/>
</dbReference>
<keyword evidence="5" id="KW-1015">Disulfide bond</keyword>
<gene>
    <name evidence="8" type="ORF">JF922_19635</name>
</gene>
<protein>
    <submittedName>
        <fullName evidence="8">Rieske 2Fe-2S domain-containing protein</fullName>
    </submittedName>
</protein>
<sequence length="150" mass="15676">MAAILPILVYIYPPAGNTKKKDLPTSLDKPLNQIQPGEVAKFDAPKDTGFVMKDGGGDNAPGKIAFSGYAVKDLAGKLSVLAVNCSHLGCSVQLNASAHRFECPCHGSQFNLNGGVVHGPAAFPLSHLDWKEGDNPSQILVQGLQLGGIA</sequence>
<evidence type="ECO:0000256" key="5">
    <source>
        <dbReference type="ARBA" id="ARBA00023157"/>
    </source>
</evidence>
<dbReference type="InterPro" id="IPR014349">
    <property type="entry name" value="Rieske_Fe-S_prot"/>
</dbReference>
<evidence type="ECO:0000256" key="1">
    <source>
        <dbReference type="ARBA" id="ARBA00022714"/>
    </source>
</evidence>
<keyword evidence="9" id="KW-1185">Reference proteome</keyword>
<keyword evidence="4" id="KW-0411">Iron-sulfur</keyword>
<comment type="cofactor">
    <cofactor evidence="6">
        <name>[2Fe-2S] cluster</name>
        <dbReference type="ChEBI" id="CHEBI:190135"/>
    </cofactor>
</comment>
<dbReference type="SUPFAM" id="SSF50022">
    <property type="entry name" value="ISP domain"/>
    <property type="match status" value="1"/>
</dbReference>
<accession>A0A934KAP6</accession>
<comment type="caution">
    <text evidence="8">The sequence shown here is derived from an EMBL/GenBank/DDBJ whole genome shotgun (WGS) entry which is preliminary data.</text>
</comment>
<dbReference type="InterPro" id="IPR005805">
    <property type="entry name" value="Rieske_Fe-S_prot_C"/>
</dbReference>
<evidence type="ECO:0000313" key="8">
    <source>
        <dbReference type="EMBL" id="MBJ7600272.1"/>
    </source>
</evidence>
<keyword evidence="3" id="KW-0408">Iron</keyword>
<dbReference type="AlphaFoldDB" id="A0A934KAP6"/>
<feature type="domain" description="Rieske" evidence="7">
    <location>
        <begin position="69"/>
        <end position="139"/>
    </location>
</feature>
<dbReference type="PROSITE" id="PS51296">
    <property type="entry name" value="RIESKE"/>
    <property type="match status" value="1"/>
</dbReference>
<dbReference type="InterPro" id="IPR036922">
    <property type="entry name" value="Rieske_2Fe-2S_sf"/>
</dbReference>
<proteinExistence type="predicted"/>
<evidence type="ECO:0000256" key="4">
    <source>
        <dbReference type="ARBA" id="ARBA00023014"/>
    </source>
</evidence>
<dbReference type="GO" id="GO:0016705">
    <property type="term" value="F:oxidoreductase activity, acting on paired donors, with incorporation or reduction of molecular oxygen"/>
    <property type="evidence" value="ECO:0007669"/>
    <property type="project" value="UniProtKB-ARBA"/>
</dbReference>
<evidence type="ECO:0000259" key="7">
    <source>
        <dbReference type="PROSITE" id="PS51296"/>
    </source>
</evidence>
<dbReference type="InterPro" id="IPR017941">
    <property type="entry name" value="Rieske_2Fe-2S"/>
</dbReference>
<evidence type="ECO:0000313" key="9">
    <source>
        <dbReference type="Proteomes" id="UP000612893"/>
    </source>
</evidence>
<dbReference type="GO" id="GO:0004497">
    <property type="term" value="F:monooxygenase activity"/>
    <property type="evidence" value="ECO:0007669"/>
    <property type="project" value="UniProtKB-ARBA"/>
</dbReference>
<dbReference type="GO" id="GO:0046872">
    <property type="term" value="F:metal ion binding"/>
    <property type="evidence" value="ECO:0007669"/>
    <property type="project" value="UniProtKB-KW"/>
</dbReference>
<dbReference type="GO" id="GO:0051537">
    <property type="term" value="F:2 iron, 2 sulfur cluster binding"/>
    <property type="evidence" value="ECO:0007669"/>
    <property type="project" value="UniProtKB-KW"/>
</dbReference>
<evidence type="ECO:0000256" key="3">
    <source>
        <dbReference type="ARBA" id="ARBA00023004"/>
    </source>
</evidence>
<dbReference type="EMBL" id="JAEKNR010000198">
    <property type="protein sequence ID" value="MBJ7600272.1"/>
    <property type="molecule type" value="Genomic_DNA"/>
</dbReference>
<dbReference type="PRINTS" id="PR00162">
    <property type="entry name" value="RIESKE"/>
</dbReference>
<evidence type="ECO:0000256" key="6">
    <source>
        <dbReference type="ARBA" id="ARBA00034078"/>
    </source>
</evidence>
<reference evidence="8" key="1">
    <citation type="submission" date="2020-10" db="EMBL/GenBank/DDBJ databases">
        <title>Ca. Dormibacterota MAGs.</title>
        <authorList>
            <person name="Montgomery K."/>
        </authorList>
    </citation>
    <scope>NUCLEOTIDE SEQUENCE [LARGE SCALE GENOMIC DNA]</scope>
    <source>
        <strain evidence="8">SC8812_S17_10</strain>
    </source>
</reference>
<dbReference type="RefSeq" id="WP_338204035.1">
    <property type="nucleotide sequence ID" value="NZ_JAEKNR010000198.1"/>
</dbReference>
<name>A0A934KAP6_9BACT</name>